<dbReference type="AlphaFoldDB" id="A0A4Z2HIA8"/>
<keyword evidence="2" id="KW-1185">Reference proteome</keyword>
<dbReference type="EMBL" id="SRLO01000232">
    <property type="protein sequence ID" value="TNN65649.1"/>
    <property type="molecule type" value="Genomic_DNA"/>
</dbReference>
<name>A0A4Z2HIA8_9TELE</name>
<evidence type="ECO:0000313" key="1">
    <source>
        <dbReference type="EMBL" id="TNN65649.1"/>
    </source>
</evidence>
<comment type="caution">
    <text evidence="1">The sequence shown here is derived from an EMBL/GenBank/DDBJ whole genome shotgun (WGS) entry which is preliminary data.</text>
</comment>
<proteinExistence type="predicted"/>
<gene>
    <name evidence="1" type="ORF">EYF80_024178</name>
</gene>
<protein>
    <submittedName>
        <fullName evidence="1">Uncharacterized protein</fullName>
    </submittedName>
</protein>
<accession>A0A4Z2HIA8</accession>
<reference evidence="1 2" key="1">
    <citation type="submission" date="2019-03" db="EMBL/GenBank/DDBJ databases">
        <title>First draft genome of Liparis tanakae, snailfish: a comprehensive survey of snailfish specific genes.</title>
        <authorList>
            <person name="Kim W."/>
            <person name="Song I."/>
            <person name="Jeong J.-H."/>
            <person name="Kim D."/>
            <person name="Kim S."/>
            <person name="Ryu S."/>
            <person name="Song J.Y."/>
            <person name="Lee S.K."/>
        </authorList>
    </citation>
    <scope>NUCLEOTIDE SEQUENCE [LARGE SCALE GENOMIC DNA]</scope>
    <source>
        <tissue evidence="1">Muscle</tissue>
    </source>
</reference>
<sequence>MSDSCEHVVYFVGMTEVCPLAVNYENTTGVTGESRLEQAAGSGWSNTNTHSKGAVSLDDAPHHADLLRPEELQRQRLTRHQHHGCVWQHGDGLTAVLIVDRTAVKLLHV</sequence>
<dbReference type="Proteomes" id="UP000314294">
    <property type="component" value="Unassembled WGS sequence"/>
</dbReference>
<evidence type="ECO:0000313" key="2">
    <source>
        <dbReference type="Proteomes" id="UP000314294"/>
    </source>
</evidence>
<organism evidence="1 2">
    <name type="scientific">Liparis tanakae</name>
    <name type="common">Tanaka's snailfish</name>
    <dbReference type="NCBI Taxonomy" id="230148"/>
    <lineage>
        <taxon>Eukaryota</taxon>
        <taxon>Metazoa</taxon>
        <taxon>Chordata</taxon>
        <taxon>Craniata</taxon>
        <taxon>Vertebrata</taxon>
        <taxon>Euteleostomi</taxon>
        <taxon>Actinopterygii</taxon>
        <taxon>Neopterygii</taxon>
        <taxon>Teleostei</taxon>
        <taxon>Neoteleostei</taxon>
        <taxon>Acanthomorphata</taxon>
        <taxon>Eupercaria</taxon>
        <taxon>Perciformes</taxon>
        <taxon>Cottioidei</taxon>
        <taxon>Cottales</taxon>
        <taxon>Liparidae</taxon>
        <taxon>Liparis</taxon>
    </lineage>
</organism>